<name>B1I2Y2_DESAP</name>
<reference evidence="2" key="1">
    <citation type="submission" date="2007-10" db="EMBL/GenBank/DDBJ databases">
        <title>Complete sequence of chromosome of Desulforudis audaxviator MP104C.</title>
        <authorList>
            <person name="Copeland A."/>
            <person name="Lucas S."/>
            <person name="Lapidus A."/>
            <person name="Barry K."/>
            <person name="Glavina del Rio T."/>
            <person name="Dalin E."/>
            <person name="Tice H."/>
            <person name="Bruce D."/>
            <person name="Pitluck S."/>
            <person name="Lowry S.R."/>
            <person name="Larimer F."/>
            <person name="Land M.L."/>
            <person name="Hauser L."/>
            <person name="Kyrpides N."/>
            <person name="Ivanova N.N."/>
            <person name="Richardson P."/>
        </authorList>
    </citation>
    <scope>NUCLEOTIDE SEQUENCE [LARGE SCALE GENOMIC DNA]</scope>
    <source>
        <strain evidence="2">MP104C</strain>
    </source>
</reference>
<sequence length="191" mass="21771">MPITVGCTKEFLDKSYQQVENLRLQILDELYRVQKEMEHWGVLPEAERTVLAKAGYDGRVLQITVNDVLPRYAAGIKNSLLRVAWCQSIIEAVNHLRDSQGVDPRFERALACVTVFHRLDTRWDIDNRAIKYLVNGLACAGVVSDDSWQNLAVLVIGKYDKKHPRTEIVVCPWHHNVEDLVQFASTRSAAE</sequence>
<keyword evidence="2" id="KW-1185">Reference proteome</keyword>
<dbReference type="EMBL" id="CP000860">
    <property type="protein sequence ID" value="ACA59328.1"/>
    <property type="molecule type" value="Genomic_DNA"/>
</dbReference>
<dbReference type="Proteomes" id="UP000008544">
    <property type="component" value="Chromosome"/>
</dbReference>
<dbReference type="SUPFAM" id="SSF103084">
    <property type="entry name" value="Holliday junction resolvase RusA"/>
    <property type="match status" value="1"/>
</dbReference>
<dbReference type="RefSeq" id="WP_012301914.1">
    <property type="nucleotide sequence ID" value="NC_010424.1"/>
</dbReference>
<proteinExistence type="predicted"/>
<dbReference type="OrthoDB" id="2375410at2"/>
<dbReference type="GO" id="GO:0006310">
    <property type="term" value="P:DNA recombination"/>
    <property type="evidence" value="ECO:0007669"/>
    <property type="project" value="InterPro"/>
</dbReference>
<dbReference type="InterPro" id="IPR036614">
    <property type="entry name" value="RusA-like_sf"/>
</dbReference>
<dbReference type="AlphaFoldDB" id="B1I2Y2"/>
<protein>
    <submittedName>
        <fullName evidence="1">Uncharacterized protein</fullName>
    </submittedName>
</protein>
<gene>
    <name evidence="1" type="ordered locus">Daud_0813</name>
</gene>
<organism evidence="1 2">
    <name type="scientific">Desulforudis audaxviator (strain MP104C)</name>
    <dbReference type="NCBI Taxonomy" id="477974"/>
    <lineage>
        <taxon>Bacteria</taxon>
        <taxon>Bacillati</taxon>
        <taxon>Bacillota</taxon>
        <taxon>Clostridia</taxon>
        <taxon>Thermoanaerobacterales</taxon>
        <taxon>Candidatus Desulforudaceae</taxon>
        <taxon>Candidatus Desulforudis</taxon>
    </lineage>
</organism>
<evidence type="ECO:0000313" key="2">
    <source>
        <dbReference type="Proteomes" id="UP000008544"/>
    </source>
</evidence>
<evidence type="ECO:0000313" key="1">
    <source>
        <dbReference type="EMBL" id="ACA59328.1"/>
    </source>
</evidence>
<dbReference type="GO" id="GO:0000287">
    <property type="term" value="F:magnesium ion binding"/>
    <property type="evidence" value="ECO:0007669"/>
    <property type="project" value="InterPro"/>
</dbReference>
<dbReference type="eggNOG" id="ENOG50324YG">
    <property type="taxonomic scope" value="Bacteria"/>
</dbReference>
<dbReference type="HOGENOM" id="CLU_1419420_0_0_9"/>
<reference evidence="1 2" key="2">
    <citation type="journal article" date="2008" name="Science">
        <title>Environmental genomics reveals a single-species ecosystem deep within Earth.</title>
        <authorList>
            <person name="Chivian D."/>
            <person name="Brodie E.L."/>
            <person name="Alm E.J."/>
            <person name="Culley D.E."/>
            <person name="Dehal P.S."/>
            <person name="Desantis T.Z."/>
            <person name="Gihring T.M."/>
            <person name="Lapidus A."/>
            <person name="Lin L.H."/>
            <person name="Lowry S.R."/>
            <person name="Moser D.P."/>
            <person name="Richardson P.M."/>
            <person name="Southam G."/>
            <person name="Wanger G."/>
            <person name="Pratt L.M."/>
            <person name="Andersen G.L."/>
            <person name="Hazen T.C."/>
            <person name="Brockman F.J."/>
            <person name="Arkin A.P."/>
            <person name="Onstott T.C."/>
        </authorList>
    </citation>
    <scope>NUCLEOTIDE SEQUENCE [LARGE SCALE GENOMIC DNA]</scope>
    <source>
        <strain evidence="1 2">MP104C</strain>
    </source>
</reference>
<dbReference type="Gene3D" id="3.30.1330.70">
    <property type="entry name" value="Holliday junction resolvase RusA"/>
    <property type="match status" value="1"/>
</dbReference>
<dbReference type="STRING" id="477974.Daud_0813"/>
<accession>B1I2Y2</accession>
<dbReference type="GO" id="GO:0006281">
    <property type="term" value="P:DNA repair"/>
    <property type="evidence" value="ECO:0007669"/>
    <property type="project" value="InterPro"/>
</dbReference>
<dbReference type="KEGG" id="dau:Daud_0813"/>